<evidence type="ECO:0000256" key="2">
    <source>
        <dbReference type="ARBA" id="ARBA00007430"/>
    </source>
</evidence>
<feature type="transmembrane region" description="Helical" evidence="7">
    <location>
        <begin position="152"/>
        <end position="174"/>
    </location>
</feature>
<dbReference type="PANTHER" id="PTHR30250:SF10">
    <property type="entry name" value="LIPOPOLYSACCHARIDE BIOSYNTHESIS PROTEIN WZXC"/>
    <property type="match status" value="1"/>
</dbReference>
<evidence type="ECO:0000256" key="5">
    <source>
        <dbReference type="ARBA" id="ARBA00022989"/>
    </source>
</evidence>
<comment type="subcellular location">
    <subcellularLocation>
        <location evidence="1">Cell membrane</location>
        <topology evidence="1">Multi-pass membrane protein</topology>
    </subcellularLocation>
</comment>
<evidence type="ECO:0000256" key="7">
    <source>
        <dbReference type="SAM" id="Phobius"/>
    </source>
</evidence>
<keyword evidence="4 7" id="KW-0812">Transmembrane</keyword>
<feature type="transmembrane region" description="Helical" evidence="7">
    <location>
        <begin position="215"/>
        <end position="237"/>
    </location>
</feature>
<name>A0A1M6CM96_9FLAO</name>
<dbReference type="GO" id="GO:0005886">
    <property type="term" value="C:plasma membrane"/>
    <property type="evidence" value="ECO:0007669"/>
    <property type="project" value="UniProtKB-SubCell"/>
</dbReference>
<feature type="transmembrane region" description="Helical" evidence="7">
    <location>
        <begin position="354"/>
        <end position="376"/>
    </location>
</feature>
<feature type="transmembrane region" description="Helical" evidence="7">
    <location>
        <begin position="382"/>
        <end position="406"/>
    </location>
</feature>
<comment type="similarity">
    <text evidence="2">Belongs to the polysaccharide synthase family.</text>
</comment>
<protein>
    <submittedName>
        <fullName evidence="8">Membrane protein involved in the export of O-antigen and teichoic acid</fullName>
    </submittedName>
</protein>
<evidence type="ECO:0000313" key="9">
    <source>
        <dbReference type="Proteomes" id="UP000184232"/>
    </source>
</evidence>
<keyword evidence="5 7" id="KW-1133">Transmembrane helix</keyword>
<feature type="transmembrane region" description="Helical" evidence="7">
    <location>
        <begin position="441"/>
        <end position="460"/>
    </location>
</feature>
<evidence type="ECO:0000256" key="4">
    <source>
        <dbReference type="ARBA" id="ARBA00022692"/>
    </source>
</evidence>
<dbReference type="EMBL" id="FQZH01000001">
    <property type="protein sequence ID" value="SHI62155.1"/>
    <property type="molecule type" value="Genomic_DNA"/>
</dbReference>
<feature type="transmembrane region" description="Helical" evidence="7">
    <location>
        <begin position="20"/>
        <end position="38"/>
    </location>
</feature>
<gene>
    <name evidence="8" type="ORF">SAMN05444337_0416</name>
</gene>
<sequence>MKGLKQKALNGAKWSLLEKVINIGFEFAVGIVLARLLMPTDFGTVAIISVIISFSLIFVNSGFSQSLVRDPEVGNKDFSTIFFFNLAVGILFYGFIFFLSPSIASFYENNELTLYVKVLGLSIFFSSLTLVQRVNLTREMNFKLMSKIGIASSLSSGILALGMAFSGFGIWSLIAKTISREIIQTSLFWFNNKWKPSSVFESTILMKHFKYGSNFLLSAIIGQFYNNILALTIGKIYNLQTLGYYNRAQLFSNTISENVGGVMTSVSFPALAKVQNDREKFVNGVSLLLRQAFYVIGILMILVFFSAKAFIPFLLGSQWEKAGEYLQYLSVIGFFGMLNSILVNSISVTGKSNIYLFIQIWALALNIISLTFGYFYGIEVMLSLLILFYVFSYLLISHVFNLFFNYSILNQFKDYKSLMKVIVPAMLIGIIFSIFESSMFMVLLMVISQLTYVFIVSSWLKIEEFELIKNLIFKKDRR</sequence>
<keyword evidence="3" id="KW-1003">Cell membrane</keyword>
<feature type="transmembrane region" description="Helical" evidence="7">
    <location>
        <begin position="292"/>
        <end position="313"/>
    </location>
</feature>
<dbReference type="RefSeq" id="WP_072781119.1">
    <property type="nucleotide sequence ID" value="NZ_FQZH01000001.1"/>
</dbReference>
<dbReference type="Proteomes" id="UP000184232">
    <property type="component" value="Unassembled WGS sequence"/>
</dbReference>
<feature type="transmembrane region" description="Helical" evidence="7">
    <location>
        <begin position="112"/>
        <end position="131"/>
    </location>
</feature>
<dbReference type="Pfam" id="PF13440">
    <property type="entry name" value="Polysacc_synt_3"/>
    <property type="match status" value="1"/>
</dbReference>
<evidence type="ECO:0000256" key="1">
    <source>
        <dbReference type="ARBA" id="ARBA00004651"/>
    </source>
</evidence>
<dbReference type="CDD" id="cd13127">
    <property type="entry name" value="MATE_tuaB_like"/>
    <property type="match status" value="1"/>
</dbReference>
<keyword evidence="9" id="KW-1185">Reference proteome</keyword>
<reference evidence="8 9" key="1">
    <citation type="submission" date="2016-11" db="EMBL/GenBank/DDBJ databases">
        <authorList>
            <person name="Jaros S."/>
            <person name="Januszkiewicz K."/>
            <person name="Wedrychowicz H."/>
        </authorList>
    </citation>
    <scope>NUCLEOTIDE SEQUENCE [LARGE SCALE GENOMIC DNA]</scope>
    <source>
        <strain evidence="8 9">DSM 22807</strain>
    </source>
</reference>
<feature type="transmembrane region" description="Helical" evidence="7">
    <location>
        <begin position="44"/>
        <end position="68"/>
    </location>
</feature>
<evidence type="ECO:0000256" key="6">
    <source>
        <dbReference type="ARBA" id="ARBA00023136"/>
    </source>
</evidence>
<proteinExistence type="inferred from homology"/>
<dbReference type="PANTHER" id="PTHR30250">
    <property type="entry name" value="PST FAMILY PREDICTED COLANIC ACID TRANSPORTER"/>
    <property type="match status" value="1"/>
</dbReference>
<accession>A0A1M6CM96</accession>
<feature type="transmembrane region" description="Helical" evidence="7">
    <location>
        <begin position="418"/>
        <end position="435"/>
    </location>
</feature>
<feature type="transmembrane region" description="Helical" evidence="7">
    <location>
        <begin position="325"/>
        <end position="342"/>
    </location>
</feature>
<dbReference type="STRING" id="683124.SAMN05444337_0416"/>
<dbReference type="InterPro" id="IPR050833">
    <property type="entry name" value="Poly_Biosynth_Transport"/>
</dbReference>
<feature type="transmembrane region" description="Helical" evidence="7">
    <location>
        <begin position="80"/>
        <end position="100"/>
    </location>
</feature>
<organism evidence="8 9">
    <name type="scientific">Flavobacterium haoranii</name>
    <dbReference type="NCBI Taxonomy" id="683124"/>
    <lineage>
        <taxon>Bacteria</taxon>
        <taxon>Pseudomonadati</taxon>
        <taxon>Bacteroidota</taxon>
        <taxon>Flavobacteriia</taxon>
        <taxon>Flavobacteriales</taxon>
        <taxon>Flavobacteriaceae</taxon>
        <taxon>Flavobacterium</taxon>
    </lineage>
</organism>
<evidence type="ECO:0000313" key="8">
    <source>
        <dbReference type="EMBL" id="SHI62155.1"/>
    </source>
</evidence>
<keyword evidence="6 7" id="KW-0472">Membrane</keyword>
<dbReference type="AlphaFoldDB" id="A0A1M6CM96"/>
<evidence type="ECO:0000256" key="3">
    <source>
        <dbReference type="ARBA" id="ARBA00022475"/>
    </source>
</evidence>